<dbReference type="InterPro" id="IPR011047">
    <property type="entry name" value="Quinoprotein_ADH-like_sf"/>
</dbReference>
<dbReference type="InterPro" id="IPR002372">
    <property type="entry name" value="PQQ_rpt_dom"/>
</dbReference>
<dbReference type="SUPFAM" id="SSF50998">
    <property type="entry name" value="Quinoprotein alcohol dehydrogenase-like"/>
    <property type="match status" value="1"/>
</dbReference>
<dbReference type="PANTHER" id="PTHR34512:SF30">
    <property type="entry name" value="OUTER MEMBRANE PROTEIN ASSEMBLY FACTOR BAMB"/>
    <property type="match status" value="1"/>
</dbReference>
<reference evidence="3 4" key="1">
    <citation type="submission" date="2019-02" db="EMBL/GenBank/DDBJ databases">
        <title>Deep-cultivation of Planctomycetes and their phenomic and genomic characterization uncovers novel biology.</title>
        <authorList>
            <person name="Wiegand S."/>
            <person name="Jogler M."/>
            <person name="Boedeker C."/>
            <person name="Pinto D."/>
            <person name="Vollmers J."/>
            <person name="Rivas-Marin E."/>
            <person name="Kohn T."/>
            <person name="Peeters S.H."/>
            <person name="Heuer A."/>
            <person name="Rast P."/>
            <person name="Oberbeckmann S."/>
            <person name="Bunk B."/>
            <person name="Jeske O."/>
            <person name="Meyerdierks A."/>
            <person name="Storesund J.E."/>
            <person name="Kallscheuer N."/>
            <person name="Luecker S."/>
            <person name="Lage O.M."/>
            <person name="Pohl T."/>
            <person name="Merkel B.J."/>
            <person name="Hornburger P."/>
            <person name="Mueller R.-W."/>
            <person name="Bruemmer F."/>
            <person name="Labrenz M."/>
            <person name="Spormann A.M."/>
            <person name="Op den Camp H."/>
            <person name="Overmann J."/>
            <person name="Amann R."/>
            <person name="Jetten M.S.M."/>
            <person name="Mascher T."/>
            <person name="Medema M.H."/>
            <person name="Devos D.P."/>
            <person name="Kaster A.-K."/>
            <person name="Ovreas L."/>
            <person name="Rohde M."/>
            <person name="Galperin M.Y."/>
            <person name="Jogler C."/>
        </authorList>
    </citation>
    <scope>NUCLEOTIDE SEQUENCE [LARGE SCALE GENOMIC DNA]</scope>
    <source>
        <strain evidence="3 4">Pan44</strain>
    </source>
</reference>
<organism evidence="3 4">
    <name type="scientific">Caulifigura coniformis</name>
    <dbReference type="NCBI Taxonomy" id="2527983"/>
    <lineage>
        <taxon>Bacteria</taxon>
        <taxon>Pseudomonadati</taxon>
        <taxon>Planctomycetota</taxon>
        <taxon>Planctomycetia</taxon>
        <taxon>Planctomycetales</taxon>
        <taxon>Planctomycetaceae</taxon>
        <taxon>Caulifigura</taxon>
    </lineage>
</organism>
<feature type="chain" id="PRO_5021725475" evidence="1">
    <location>
        <begin position="21"/>
        <end position="402"/>
    </location>
</feature>
<sequence length="402" mass="43085" precursor="true">MLLRYATCLSIAIAGSMATAEWRGFRGTESTAVATTPAPTSWSDTENIAWKADLPGRGLSSPIIVGDRVFLTASSGGRQDRLHVLCFDDSKGNLLWERQFWATGRTIAHPTTCNAAPTPVSDGQRIYAFYSSNDLVCLDLDGNLQWFRGLTHDYPNASNSLGMSSSLIVAHGVVIAMVENDTDSLTTGIDSLTGEELWKLNRPRKANWTSPVHWKGNTPEDDLVLIQSSAGVVAIAPRTGETKWSFDDGASTVPSLVVADGVAYVPSHGITAIKPGESTPNVAEIVWQEGGLNPGTSSLVVHKDKVYLISDAGVLSCADAKTGKREYQSRLPKGHCSGSPVISGDHLYVFNEEGNGIVVDLTNKGKVVHQHSFGQSILCTAAISEGALYVRSDKTLWKIAAK</sequence>
<evidence type="ECO:0000256" key="1">
    <source>
        <dbReference type="SAM" id="SignalP"/>
    </source>
</evidence>
<feature type="domain" description="Pyrrolo-quinoline quinone repeat" evidence="2">
    <location>
        <begin position="285"/>
        <end position="374"/>
    </location>
</feature>
<keyword evidence="4" id="KW-1185">Reference proteome</keyword>
<dbReference type="Gene3D" id="2.130.10.10">
    <property type="entry name" value="YVTN repeat-like/Quinoprotein amine dehydrogenase"/>
    <property type="match status" value="1"/>
</dbReference>
<gene>
    <name evidence="3" type="ORF">Pan44_20090</name>
</gene>
<dbReference type="Gene3D" id="2.40.10.480">
    <property type="match status" value="1"/>
</dbReference>
<dbReference type="OrthoDB" id="244732at2"/>
<dbReference type="InParanoid" id="A0A517SCX6"/>
<dbReference type="InterPro" id="IPR015943">
    <property type="entry name" value="WD40/YVTN_repeat-like_dom_sf"/>
</dbReference>
<dbReference type="Pfam" id="PF13360">
    <property type="entry name" value="PQQ_2"/>
    <property type="match status" value="2"/>
</dbReference>
<evidence type="ECO:0000313" key="3">
    <source>
        <dbReference type="EMBL" id="QDT53982.1"/>
    </source>
</evidence>
<name>A0A517SCX6_9PLAN</name>
<proteinExistence type="predicted"/>
<feature type="domain" description="Pyrrolo-quinoline quinone repeat" evidence="2">
    <location>
        <begin position="40"/>
        <end position="175"/>
    </location>
</feature>
<dbReference type="Gene3D" id="2.40.128.630">
    <property type="match status" value="1"/>
</dbReference>
<dbReference type="Proteomes" id="UP000315700">
    <property type="component" value="Chromosome"/>
</dbReference>
<dbReference type="PANTHER" id="PTHR34512">
    <property type="entry name" value="CELL SURFACE PROTEIN"/>
    <property type="match status" value="1"/>
</dbReference>
<dbReference type="AlphaFoldDB" id="A0A517SCX6"/>
<dbReference type="EMBL" id="CP036271">
    <property type="protein sequence ID" value="QDT53982.1"/>
    <property type="molecule type" value="Genomic_DNA"/>
</dbReference>
<keyword evidence="1" id="KW-0732">Signal</keyword>
<dbReference type="KEGG" id="ccos:Pan44_20090"/>
<dbReference type="RefSeq" id="WP_145029642.1">
    <property type="nucleotide sequence ID" value="NZ_CP036271.1"/>
</dbReference>
<evidence type="ECO:0000259" key="2">
    <source>
        <dbReference type="Pfam" id="PF13360"/>
    </source>
</evidence>
<accession>A0A517SCX6</accession>
<protein>
    <submittedName>
        <fullName evidence="3">Outer membrane biogenesis protein BamB</fullName>
    </submittedName>
</protein>
<feature type="signal peptide" evidence="1">
    <location>
        <begin position="1"/>
        <end position="20"/>
    </location>
</feature>
<evidence type="ECO:0000313" key="4">
    <source>
        <dbReference type="Proteomes" id="UP000315700"/>
    </source>
</evidence>